<accession>A0ABU0BZ87</accession>
<evidence type="ECO:0000313" key="4">
    <source>
        <dbReference type="EMBL" id="MDQ0323577.1"/>
    </source>
</evidence>
<dbReference type="Gene3D" id="3.30.70.270">
    <property type="match status" value="1"/>
</dbReference>
<dbReference type="PROSITE" id="PS50887">
    <property type="entry name" value="GGDEF"/>
    <property type="match status" value="1"/>
</dbReference>
<evidence type="ECO:0000259" key="2">
    <source>
        <dbReference type="PROSITE" id="PS50883"/>
    </source>
</evidence>
<keyword evidence="5" id="KW-1185">Reference proteome</keyword>
<feature type="transmembrane region" description="Helical" evidence="1">
    <location>
        <begin position="12"/>
        <end position="34"/>
    </location>
</feature>
<dbReference type="Gene3D" id="3.20.20.450">
    <property type="entry name" value="EAL domain"/>
    <property type="match status" value="1"/>
</dbReference>
<dbReference type="Proteomes" id="UP001230207">
    <property type="component" value="Unassembled WGS sequence"/>
</dbReference>
<comment type="caution">
    <text evidence="4">The sequence shown here is derived from an EMBL/GenBank/DDBJ whole genome shotgun (WGS) entry which is preliminary data.</text>
</comment>
<dbReference type="PANTHER" id="PTHR44757">
    <property type="entry name" value="DIGUANYLATE CYCLASE DGCP"/>
    <property type="match status" value="1"/>
</dbReference>
<feature type="domain" description="GGDEF" evidence="3">
    <location>
        <begin position="125"/>
        <end position="256"/>
    </location>
</feature>
<feature type="domain" description="EAL" evidence="2">
    <location>
        <begin position="265"/>
        <end position="515"/>
    </location>
</feature>
<evidence type="ECO:0000259" key="3">
    <source>
        <dbReference type="PROSITE" id="PS50887"/>
    </source>
</evidence>
<dbReference type="SUPFAM" id="SSF141868">
    <property type="entry name" value="EAL domain-like"/>
    <property type="match status" value="1"/>
</dbReference>
<keyword evidence="1" id="KW-1133">Transmembrane helix</keyword>
<evidence type="ECO:0000313" key="5">
    <source>
        <dbReference type="Proteomes" id="UP001230207"/>
    </source>
</evidence>
<feature type="transmembrane region" description="Helical" evidence="1">
    <location>
        <begin position="46"/>
        <end position="70"/>
    </location>
</feature>
<gene>
    <name evidence="4" type="ORF">QO002_005783</name>
</gene>
<dbReference type="PROSITE" id="PS50883">
    <property type="entry name" value="EAL"/>
    <property type="match status" value="1"/>
</dbReference>
<organism evidence="4 5">
    <name type="scientific">Pararhizobium capsulatum DSM 1112</name>
    <dbReference type="NCBI Taxonomy" id="1121113"/>
    <lineage>
        <taxon>Bacteria</taxon>
        <taxon>Pseudomonadati</taxon>
        <taxon>Pseudomonadota</taxon>
        <taxon>Alphaproteobacteria</taxon>
        <taxon>Hyphomicrobiales</taxon>
        <taxon>Rhizobiaceae</taxon>
        <taxon>Rhizobium/Agrobacterium group</taxon>
        <taxon>Pararhizobium</taxon>
    </lineage>
</organism>
<dbReference type="SUPFAM" id="SSF55073">
    <property type="entry name" value="Nucleotide cyclase"/>
    <property type="match status" value="1"/>
</dbReference>
<dbReference type="InterPro" id="IPR001633">
    <property type="entry name" value="EAL_dom"/>
</dbReference>
<dbReference type="EMBL" id="JAUSVF010000003">
    <property type="protein sequence ID" value="MDQ0323577.1"/>
    <property type="molecule type" value="Genomic_DNA"/>
</dbReference>
<dbReference type="Pfam" id="PF00563">
    <property type="entry name" value="EAL"/>
    <property type="match status" value="1"/>
</dbReference>
<dbReference type="InterPro" id="IPR035919">
    <property type="entry name" value="EAL_sf"/>
</dbReference>
<dbReference type="CDD" id="cd01948">
    <property type="entry name" value="EAL"/>
    <property type="match status" value="1"/>
</dbReference>
<protein>
    <submittedName>
        <fullName evidence="4">Diguanylate cyclase (GGDEF)-like protein</fullName>
    </submittedName>
</protein>
<keyword evidence="1" id="KW-0472">Membrane</keyword>
<dbReference type="SMART" id="SM00052">
    <property type="entry name" value="EAL"/>
    <property type="match status" value="1"/>
</dbReference>
<dbReference type="InterPro" id="IPR000160">
    <property type="entry name" value="GGDEF_dom"/>
</dbReference>
<dbReference type="Pfam" id="PF00990">
    <property type="entry name" value="GGDEF"/>
    <property type="match status" value="1"/>
</dbReference>
<dbReference type="RefSeq" id="WP_307236182.1">
    <property type="nucleotide sequence ID" value="NZ_JAUSVF010000003.1"/>
</dbReference>
<dbReference type="InterPro" id="IPR043128">
    <property type="entry name" value="Rev_trsase/Diguanyl_cyclase"/>
</dbReference>
<dbReference type="PANTHER" id="PTHR44757:SF2">
    <property type="entry name" value="BIOFILM ARCHITECTURE MAINTENANCE PROTEIN MBAA"/>
    <property type="match status" value="1"/>
</dbReference>
<sequence>MNEFLCSRAGRQLILVSAGGLVVWLCCLLFRGPILHAVEVASAGRTHLIIITLMVAGTSSFIYSGLRILAMRSEMLARRKAFEKADYIATHDNLTKLPNRYSFDRYVLSPKVLPIGNSLPDAVREMATVFSIDLDGFKKVNDLLGHQGGDALLKEVARRICALANHECVFRFGGDEFVVIAQDMPPEKEALFAKLLIHSISRAIHIGSHPTAVGASVGYARLPEHGASLEEVRHCSDIALYEAKGRAHNQHSLFQWEMQENVTARAKLEGELRSAIEDRSIVPFYQPLIDLKTGSLCGFEALARWRKLDGTFVPPDRFIPVAEETGLITTLFSQLLQTACRDAAAWPEHLTLSFNVSPIQIEDRLLVNRILQIMKDTGFGAPRLEIEITENALMGDPDLAAATLQKLHAAGIQVALDDFGTGYSSLSQLARFQFDKIKIDKSFVSGSVANEKNAKIIGAILSLGRSLNLKTTVEGIEENSQLGYYLGQGCDFGQGYLFGKAMPQEEVPAFIRNRTEILRVG</sequence>
<evidence type="ECO:0000256" key="1">
    <source>
        <dbReference type="SAM" id="Phobius"/>
    </source>
</evidence>
<keyword evidence="1" id="KW-0812">Transmembrane</keyword>
<dbReference type="SMART" id="SM00267">
    <property type="entry name" value="GGDEF"/>
    <property type="match status" value="1"/>
</dbReference>
<proteinExistence type="predicted"/>
<reference evidence="4 5" key="1">
    <citation type="submission" date="2023-07" db="EMBL/GenBank/DDBJ databases">
        <title>Genomic Encyclopedia of Type Strains, Phase IV (KMG-IV): sequencing the most valuable type-strain genomes for metagenomic binning, comparative biology and taxonomic classification.</title>
        <authorList>
            <person name="Goeker M."/>
        </authorList>
    </citation>
    <scope>NUCLEOTIDE SEQUENCE [LARGE SCALE GENOMIC DNA]</scope>
    <source>
        <strain evidence="4 5">DSM 1112</strain>
    </source>
</reference>
<name>A0ABU0BZ87_9HYPH</name>
<dbReference type="NCBIfam" id="TIGR00254">
    <property type="entry name" value="GGDEF"/>
    <property type="match status" value="1"/>
</dbReference>
<dbReference type="InterPro" id="IPR029787">
    <property type="entry name" value="Nucleotide_cyclase"/>
</dbReference>
<dbReference type="InterPro" id="IPR052155">
    <property type="entry name" value="Biofilm_reg_signaling"/>
</dbReference>
<dbReference type="CDD" id="cd01949">
    <property type="entry name" value="GGDEF"/>
    <property type="match status" value="1"/>
</dbReference>